<evidence type="ECO:0000313" key="3">
    <source>
        <dbReference type="Proteomes" id="UP001642260"/>
    </source>
</evidence>
<dbReference type="Proteomes" id="UP001642260">
    <property type="component" value="Unassembled WGS sequence"/>
</dbReference>
<evidence type="ECO:0000256" key="1">
    <source>
        <dbReference type="SAM" id="Phobius"/>
    </source>
</evidence>
<evidence type="ECO:0008006" key="4">
    <source>
        <dbReference type="Google" id="ProtNLM"/>
    </source>
</evidence>
<organism evidence="2 3">
    <name type="scientific">Eruca vesicaria subsp. sativa</name>
    <name type="common">Garden rocket</name>
    <name type="synonym">Eruca sativa</name>
    <dbReference type="NCBI Taxonomy" id="29727"/>
    <lineage>
        <taxon>Eukaryota</taxon>
        <taxon>Viridiplantae</taxon>
        <taxon>Streptophyta</taxon>
        <taxon>Embryophyta</taxon>
        <taxon>Tracheophyta</taxon>
        <taxon>Spermatophyta</taxon>
        <taxon>Magnoliopsida</taxon>
        <taxon>eudicotyledons</taxon>
        <taxon>Gunneridae</taxon>
        <taxon>Pentapetalae</taxon>
        <taxon>rosids</taxon>
        <taxon>malvids</taxon>
        <taxon>Brassicales</taxon>
        <taxon>Brassicaceae</taxon>
        <taxon>Brassiceae</taxon>
        <taxon>Eruca</taxon>
    </lineage>
</organism>
<evidence type="ECO:0000313" key="2">
    <source>
        <dbReference type="EMBL" id="CAH8344443.1"/>
    </source>
</evidence>
<keyword evidence="3" id="KW-1185">Reference proteome</keyword>
<gene>
    <name evidence="2" type="ORF">ERUC_LOCUS16330</name>
</gene>
<feature type="transmembrane region" description="Helical" evidence="1">
    <location>
        <begin position="34"/>
        <end position="56"/>
    </location>
</feature>
<keyword evidence="1" id="KW-1133">Transmembrane helix</keyword>
<keyword evidence="1" id="KW-0472">Membrane</keyword>
<keyword evidence="1" id="KW-0812">Transmembrane</keyword>
<proteinExistence type="predicted"/>
<reference evidence="2 3" key="1">
    <citation type="submission" date="2022-03" db="EMBL/GenBank/DDBJ databases">
        <authorList>
            <person name="Macdonald S."/>
            <person name="Ahmed S."/>
            <person name="Newling K."/>
        </authorList>
    </citation>
    <scope>NUCLEOTIDE SEQUENCE [LARGE SCALE GENOMIC DNA]</scope>
</reference>
<accession>A0ABC8K1E8</accession>
<sequence>MRLRTALVSPYHSPPLSWSFSPVRFFRSYSSLKFGGAWVVGGPLQVFSHLSGWRVAEGGYGVLLGFRIGAVCSGLLALALFSIGGLWWVAWRLHRLGLVLSSRWFQWQRTAVRFGFRFKAQSYRRCGAQRPTLFSICFVQVLLLSWGL</sequence>
<feature type="transmembrane region" description="Helical" evidence="1">
    <location>
        <begin position="68"/>
        <end position="91"/>
    </location>
</feature>
<protein>
    <recommendedName>
        <fullName evidence="4">Transmembrane protein</fullName>
    </recommendedName>
</protein>
<dbReference type="AlphaFoldDB" id="A0ABC8K1E8"/>
<dbReference type="EMBL" id="CAKOAT010152931">
    <property type="protein sequence ID" value="CAH8344443.1"/>
    <property type="molecule type" value="Genomic_DNA"/>
</dbReference>
<comment type="caution">
    <text evidence="2">The sequence shown here is derived from an EMBL/GenBank/DDBJ whole genome shotgun (WGS) entry which is preliminary data.</text>
</comment>
<name>A0ABC8K1E8_ERUVS</name>